<proteinExistence type="predicted"/>
<dbReference type="Proteomes" id="UP000009046">
    <property type="component" value="Unassembled WGS sequence"/>
</dbReference>
<name>E0VA43_PEDHC</name>
<reference evidence="1" key="1">
    <citation type="submission" date="2007-04" db="EMBL/GenBank/DDBJ databases">
        <title>Annotation of Pediculus humanus corporis strain USDA.</title>
        <authorList>
            <person name="Kirkness E."/>
            <person name="Hannick L."/>
            <person name="Hass B."/>
            <person name="Bruggner R."/>
            <person name="Lawson D."/>
            <person name="Bidwell S."/>
            <person name="Joardar V."/>
            <person name="Caler E."/>
            <person name="Walenz B."/>
            <person name="Inman J."/>
            <person name="Schobel S."/>
            <person name="Galinsky K."/>
            <person name="Amedeo P."/>
            <person name="Strausberg R."/>
        </authorList>
    </citation>
    <scope>NUCLEOTIDE SEQUENCE</scope>
    <source>
        <strain evidence="1">USDA</strain>
    </source>
</reference>
<evidence type="ECO:0000313" key="1">
    <source>
        <dbReference type="EMBL" id="EEB10249.1"/>
    </source>
</evidence>
<organism>
    <name type="scientific">Pediculus humanus subsp. corporis</name>
    <name type="common">Body louse</name>
    <dbReference type="NCBI Taxonomy" id="121224"/>
    <lineage>
        <taxon>Eukaryota</taxon>
        <taxon>Metazoa</taxon>
        <taxon>Ecdysozoa</taxon>
        <taxon>Arthropoda</taxon>
        <taxon>Hexapoda</taxon>
        <taxon>Insecta</taxon>
        <taxon>Pterygota</taxon>
        <taxon>Neoptera</taxon>
        <taxon>Paraneoptera</taxon>
        <taxon>Psocodea</taxon>
        <taxon>Troctomorpha</taxon>
        <taxon>Phthiraptera</taxon>
        <taxon>Anoplura</taxon>
        <taxon>Pediculidae</taxon>
        <taxon>Pediculus</taxon>
    </lineage>
</organism>
<keyword evidence="3" id="KW-1185">Reference proteome</keyword>
<reference evidence="1" key="2">
    <citation type="submission" date="2007-04" db="EMBL/GenBank/DDBJ databases">
        <title>The genome of the human body louse.</title>
        <authorList>
            <consortium name="The Human Body Louse Genome Consortium"/>
            <person name="Kirkness E."/>
            <person name="Walenz B."/>
            <person name="Hass B."/>
            <person name="Bruggner R."/>
            <person name="Strausberg R."/>
        </authorList>
    </citation>
    <scope>NUCLEOTIDE SEQUENCE</scope>
    <source>
        <strain evidence="1">USDA</strain>
    </source>
</reference>
<dbReference type="EnsemblMetazoa" id="PHUM026740-RA">
    <property type="protein sequence ID" value="PHUM026740-PA"/>
    <property type="gene ID" value="PHUM026740"/>
</dbReference>
<dbReference type="CTD" id="8238868"/>
<accession>E0VA43</accession>
<dbReference type="EMBL" id="AAZO01000326">
    <property type="status" value="NOT_ANNOTATED_CDS"/>
    <property type="molecule type" value="Genomic_DNA"/>
</dbReference>
<evidence type="ECO:0000313" key="2">
    <source>
        <dbReference type="EnsemblMetazoa" id="PHUM026740-PA"/>
    </source>
</evidence>
<protein>
    <submittedName>
        <fullName evidence="1 2">Uncharacterized protein</fullName>
    </submittedName>
</protein>
<dbReference type="GeneID" id="8238868"/>
<dbReference type="HOGENOM" id="CLU_2576716_0_0_1"/>
<dbReference type="RefSeq" id="XP_002422987.1">
    <property type="nucleotide sequence ID" value="XM_002422942.1"/>
</dbReference>
<sequence>MTCGKSIMKKNYDGFSLVKKNNFHSENVEMENGKVEINNEDYHENLQTIIISSFPENEKNLTMLQTWKVEQVGARTMSRIL</sequence>
<dbReference type="KEGG" id="phu:Phum_PHUM026740"/>
<evidence type="ECO:0000313" key="3">
    <source>
        <dbReference type="Proteomes" id="UP000009046"/>
    </source>
</evidence>
<dbReference type="VEuPathDB" id="VectorBase:PHUM026740"/>
<reference evidence="2" key="3">
    <citation type="submission" date="2020-05" db="UniProtKB">
        <authorList>
            <consortium name="EnsemblMetazoa"/>
        </authorList>
    </citation>
    <scope>IDENTIFICATION</scope>
    <source>
        <strain evidence="2">USDA</strain>
    </source>
</reference>
<dbReference type="AlphaFoldDB" id="E0VA43"/>
<dbReference type="EMBL" id="DS235004">
    <property type="protein sequence ID" value="EEB10249.1"/>
    <property type="molecule type" value="Genomic_DNA"/>
</dbReference>
<gene>
    <name evidence="2" type="primary">8238868</name>
    <name evidence="1" type="ORF">Phum_PHUM026740</name>
</gene>
<dbReference type="InParanoid" id="E0VA43"/>